<reference evidence="1 2" key="1">
    <citation type="journal article" date="2014" name="Proc. Natl. Acad. Sci. U.S.A.">
        <title>Thirty-thousand-year-old distant relative of giant icosahedral DNA viruses with a pandoravirus morphology.</title>
        <authorList>
            <person name="Legendre M."/>
            <person name="Bartoli J."/>
            <person name="Shmakova L."/>
            <person name="Jeudy S."/>
            <person name="Labadie K."/>
            <person name="Adrait A."/>
            <person name="Lescot M."/>
            <person name="Poirot O."/>
            <person name="Bertaux L."/>
            <person name="Bruley C."/>
            <person name="Coute Y."/>
            <person name="Rivkina E."/>
            <person name="Abergel C."/>
            <person name="Claverie J.M."/>
        </authorList>
    </citation>
    <scope>NUCLEOTIDE SEQUENCE [LARGE SCALE GENOMIC DNA]</scope>
    <source>
        <strain evidence="1">P1084-T</strain>
    </source>
</reference>
<evidence type="ECO:0000313" key="2">
    <source>
        <dbReference type="Proteomes" id="UP000202176"/>
    </source>
</evidence>
<dbReference type="EMBL" id="KF740664">
    <property type="protein sequence ID" value="AHH01869.1"/>
    <property type="molecule type" value="Genomic_DNA"/>
</dbReference>
<dbReference type="KEGG" id="vg:18266330"/>
<gene>
    <name evidence="1" type="ORF">pv_302</name>
</gene>
<keyword evidence="2" id="KW-1185">Reference proteome</keyword>
<dbReference type="Proteomes" id="UP000202176">
    <property type="component" value="Segment"/>
</dbReference>
<sequence length="66" mass="7764">MSNLRTFSKRCSFPMCKTGFTNFNSVLNSEVLKFFPKNLSKINCKEEQCRLKREKISLVIEIKTKE</sequence>
<protein>
    <submittedName>
        <fullName evidence="1">Uncharacterized protein</fullName>
    </submittedName>
</protein>
<dbReference type="RefSeq" id="YP_009001204.1">
    <property type="nucleotide sequence ID" value="NC_023423.1"/>
</dbReference>
<organism evidence="1 2">
    <name type="scientific">Pithovirus sibericum</name>
    <dbReference type="NCBI Taxonomy" id="1450746"/>
    <lineage>
        <taxon>Viruses</taxon>
        <taxon>Pithoviruses</taxon>
        <taxon>Orthopithovirinae</taxon>
        <taxon>Alphapithovirus</taxon>
        <taxon>Alphapithovirus sibericum</taxon>
    </lineage>
</organism>
<proteinExistence type="predicted"/>
<name>W5S5C4_9VIRU</name>
<dbReference type="GeneID" id="18266330"/>
<evidence type="ECO:0000313" key="1">
    <source>
        <dbReference type="EMBL" id="AHH01869.1"/>
    </source>
</evidence>
<accession>W5S5C4</accession>